<organism evidence="1 2">
    <name type="scientific">Panagrolaimus sp. PS1159</name>
    <dbReference type="NCBI Taxonomy" id="55785"/>
    <lineage>
        <taxon>Eukaryota</taxon>
        <taxon>Metazoa</taxon>
        <taxon>Ecdysozoa</taxon>
        <taxon>Nematoda</taxon>
        <taxon>Chromadorea</taxon>
        <taxon>Rhabditida</taxon>
        <taxon>Tylenchina</taxon>
        <taxon>Panagrolaimomorpha</taxon>
        <taxon>Panagrolaimoidea</taxon>
        <taxon>Panagrolaimidae</taxon>
        <taxon>Panagrolaimus</taxon>
    </lineage>
</organism>
<accession>A0AC35FJ45</accession>
<dbReference type="Proteomes" id="UP000887580">
    <property type="component" value="Unplaced"/>
</dbReference>
<evidence type="ECO:0000313" key="1">
    <source>
        <dbReference type="Proteomes" id="UP000887580"/>
    </source>
</evidence>
<name>A0AC35FJ45_9BILA</name>
<reference evidence="2" key="1">
    <citation type="submission" date="2022-11" db="UniProtKB">
        <authorList>
            <consortium name="WormBaseParasite"/>
        </authorList>
    </citation>
    <scope>IDENTIFICATION</scope>
</reference>
<sequence length="292" mass="32739">MASLASSGELSEEDTEDRLIDDGAEWRPFNNEQNRADPSRVGAADIENLTSKFGNLSTGIRISYQTSGNNKELLKAHARNSEPSNKRLYAAVELIRDISERLNATEAIENSAIQSYKKILDEKTKVSRKRNVEARAASCIYFACRKQNVPRSYEEIAAVSNLTKRMIREYVEQLCIDLNTHFADLNGSEFISRFCGNLNLDFSIESAATRITQKADELNLVTGRKPIAIAGAAIYMASRASEDKPAIKEICEITGASEYAIRQSYKLLLPHAKELFPENFKFYSPLKSLPKR</sequence>
<dbReference type="WBParaSite" id="PS1159_v2.g17954.t1">
    <property type="protein sequence ID" value="PS1159_v2.g17954.t1"/>
    <property type="gene ID" value="PS1159_v2.g17954"/>
</dbReference>
<evidence type="ECO:0000313" key="2">
    <source>
        <dbReference type="WBParaSite" id="PS1159_v2.g17954.t1"/>
    </source>
</evidence>
<proteinExistence type="predicted"/>
<protein>
    <submittedName>
        <fullName evidence="2">Transcription initiation factor IIB</fullName>
    </submittedName>
</protein>